<evidence type="ECO:0000313" key="1">
    <source>
        <dbReference type="EMBL" id="GEM07081.1"/>
    </source>
</evidence>
<dbReference type="EMBL" id="BJWK01000002">
    <property type="protein sequence ID" value="GEM07081.1"/>
    <property type="molecule type" value="Genomic_DNA"/>
</dbReference>
<organism evidence="1 2">
    <name type="scientific">Rhodotorula toruloides</name>
    <name type="common">Yeast</name>
    <name type="synonym">Rhodosporidium toruloides</name>
    <dbReference type="NCBI Taxonomy" id="5286"/>
    <lineage>
        <taxon>Eukaryota</taxon>
        <taxon>Fungi</taxon>
        <taxon>Dikarya</taxon>
        <taxon>Basidiomycota</taxon>
        <taxon>Pucciniomycotina</taxon>
        <taxon>Microbotryomycetes</taxon>
        <taxon>Sporidiobolales</taxon>
        <taxon>Sporidiobolaceae</taxon>
        <taxon>Rhodotorula</taxon>
    </lineage>
</organism>
<reference evidence="1 2" key="1">
    <citation type="submission" date="2019-07" db="EMBL/GenBank/DDBJ databases">
        <title>Rhodotorula toruloides NBRC10032 genome sequencing.</title>
        <authorList>
            <person name="Shida Y."/>
            <person name="Takaku H."/>
            <person name="Ogasawara W."/>
            <person name="Mori K."/>
        </authorList>
    </citation>
    <scope>NUCLEOTIDE SEQUENCE [LARGE SCALE GENOMIC DNA]</scope>
    <source>
        <strain evidence="1 2">NBRC10032</strain>
    </source>
</reference>
<gene>
    <name evidence="1" type="ORF">Rt10032_c02g1098</name>
</gene>
<accession>A0A511K9Q7</accession>
<dbReference type="AlphaFoldDB" id="A0A511K9Q7"/>
<comment type="caution">
    <text evidence="1">The sequence shown here is derived from an EMBL/GenBank/DDBJ whole genome shotgun (WGS) entry which is preliminary data.</text>
</comment>
<name>A0A511K9Q7_RHOTO</name>
<sequence length="185" mass="20858">MAQFVPRAGSPTLNPFQILGAVYTLAHTDAHRIRYTIEGKSALLSDIQWSNSLNRNFVYSELGRRDTSLAHMTLEAWVHEDDMHKFSSCCPNVQLSGEGSAGEVALLTEIWTSDTPAGLFVYDEIAFKREKLHDMVIDIWLDPADIDTLRPFFHGTVLPPRGSEGSAHHTLYAPNWHSMWYGEKV</sequence>
<evidence type="ECO:0000313" key="2">
    <source>
        <dbReference type="Proteomes" id="UP000321518"/>
    </source>
</evidence>
<protein>
    <submittedName>
        <fullName evidence="1">Uncharacterized protein</fullName>
    </submittedName>
</protein>
<proteinExistence type="predicted"/>
<dbReference type="OrthoDB" id="10573182at2759"/>
<dbReference type="Proteomes" id="UP000321518">
    <property type="component" value="Unassembled WGS sequence"/>
</dbReference>